<evidence type="ECO:0000256" key="6">
    <source>
        <dbReference type="ARBA" id="ARBA00023002"/>
    </source>
</evidence>
<evidence type="ECO:0000259" key="16">
    <source>
        <dbReference type="Pfam" id="PF01266"/>
    </source>
</evidence>
<comment type="similarity">
    <text evidence="2">Belongs to the GMC oxidoreductase family.</text>
</comment>
<evidence type="ECO:0000256" key="7">
    <source>
        <dbReference type="ARBA" id="ARBA00023098"/>
    </source>
</evidence>
<dbReference type="InterPro" id="IPR006076">
    <property type="entry name" value="FAD-dep_OxRdtase"/>
</dbReference>
<evidence type="ECO:0000256" key="14">
    <source>
        <dbReference type="ARBA" id="ARBA00049744"/>
    </source>
</evidence>
<dbReference type="PANTHER" id="PTHR47470">
    <property type="entry name" value="CHOLESTEROL OXIDASE"/>
    <property type="match status" value="1"/>
</dbReference>
<evidence type="ECO:0000313" key="18">
    <source>
        <dbReference type="EMBL" id="MEB3068648.1"/>
    </source>
</evidence>
<evidence type="ECO:0000256" key="15">
    <source>
        <dbReference type="ARBA" id="ARBA00049778"/>
    </source>
</evidence>
<dbReference type="EMBL" id="JAYJJQ010000004">
    <property type="protein sequence ID" value="MEB3068648.1"/>
    <property type="molecule type" value="Genomic_DNA"/>
</dbReference>
<keyword evidence="3" id="KW-0153">Cholesterol metabolism</keyword>
<evidence type="ECO:0000256" key="10">
    <source>
        <dbReference type="ARBA" id="ARBA00023235"/>
    </source>
</evidence>
<keyword evidence="7" id="KW-0443">Lipid metabolism</keyword>
<name>A0ABU5YU49_9MYCO</name>
<dbReference type="InterPro" id="IPR052542">
    <property type="entry name" value="Cholesterol_Oxidase"/>
</dbReference>
<feature type="domain" description="Glucose-methanol-choline oxidoreductase C-terminal" evidence="17">
    <location>
        <begin position="461"/>
        <end position="518"/>
    </location>
</feature>
<keyword evidence="8" id="KW-1207">Sterol metabolism</keyword>
<evidence type="ECO:0000313" key="19">
    <source>
        <dbReference type="Proteomes" id="UP001299283"/>
    </source>
</evidence>
<dbReference type="Proteomes" id="UP001299283">
    <property type="component" value="Unassembled WGS sequence"/>
</dbReference>
<evidence type="ECO:0000256" key="1">
    <source>
        <dbReference type="ARBA" id="ARBA00001974"/>
    </source>
</evidence>
<evidence type="ECO:0000256" key="11">
    <source>
        <dbReference type="ARBA" id="ARBA00038856"/>
    </source>
</evidence>
<dbReference type="InterPro" id="IPR036188">
    <property type="entry name" value="FAD/NAD-bd_sf"/>
</dbReference>
<dbReference type="InterPro" id="IPR007867">
    <property type="entry name" value="GMC_OxRtase_C"/>
</dbReference>
<protein>
    <recommendedName>
        <fullName evidence="14">Cholesterol oxidase</fullName>
        <ecNumber evidence="13">1.1.3.6</ecNumber>
        <ecNumber evidence="11">5.3.3.1</ecNumber>
    </recommendedName>
    <alternativeName>
        <fullName evidence="15">Cholesterol isomerase</fullName>
    </alternativeName>
</protein>
<dbReference type="SUPFAM" id="SSF51905">
    <property type="entry name" value="FAD/NAD(P)-binding domain"/>
    <property type="match status" value="1"/>
</dbReference>
<evidence type="ECO:0000256" key="9">
    <source>
        <dbReference type="ARBA" id="ARBA00023221"/>
    </source>
</evidence>
<comment type="pathway">
    <text evidence="12">Steroid metabolism; cholesterol degradation.</text>
</comment>
<evidence type="ECO:0000259" key="17">
    <source>
        <dbReference type="Pfam" id="PF05199"/>
    </source>
</evidence>
<organism evidence="18 19">
    <name type="scientific">[Mycobacterium] vasticus</name>
    <dbReference type="NCBI Taxonomy" id="2875777"/>
    <lineage>
        <taxon>Bacteria</taxon>
        <taxon>Bacillati</taxon>
        <taxon>Actinomycetota</taxon>
        <taxon>Actinomycetes</taxon>
        <taxon>Mycobacteriales</taxon>
        <taxon>Mycobacteriaceae</taxon>
        <taxon>Mycolicibacter</taxon>
    </lineage>
</organism>
<keyword evidence="4" id="KW-0285">Flavoprotein</keyword>
<keyword evidence="5" id="KW-0274">FAD</keyword>
<evidence type="ECO:0000256" key="4">
    <source>
        <dbReference type="ARBA" id="ARBA00022630"/>
    </source>
</evidence>
<keyword evidence="10" id="KW-0413">Isomerase</keyword>
<proteinExistence type="inferred from homology"/>
<dbReference type="EC" id="1.1.3.6" evidence="13"/>
<evidence type="ECO:0000256" key="12">
    <source>
        <dbReference type="ARBA" id="ARBA00049645"/>
    </source>
</evidence>
<reference evidence="18 19" key="1">
    <citation type="submission" date="2023-12" db="EMBL/GenBank/DDBJ databases">
        <title>Description of new species of Mycobacterium terrae complex isolated from sewage at the Sao Paulo Zoological Park Foundation in Brazil.</title>
        <authorList>
            <person name="Romagnoli C.L."/>
            <person name="Conceicao E.C."/>
            <person name="Machado E."/>
            <person name="Barreto L.B.P.F."/>
            <person name="Sharma A."/>
            <person name="Silva N.M."/>
            <person name="Marques L.E."/>
            <person name="Juliana M.A."/>
            <person name="Lourenco M.C.S."/>
            <person name="Digiampietri L.A."/>
            <person name="Suffys P.N."/>
            <person name="Viana-Niero C."/>
        </authorList>
    </citation>
    <scope>NUCLEOTIDE SEQUENCE [LARGE SCALE GENOMIC DNA]</scope>
    <source>
        <strain evidence="18 19">MYC017</strain>
    </source>
</reference>
<dbReference type="Gene3D" id="3.50.50.60">
    <property type="entry name" value="FAD/NAD(P)-binding domain"/>
    <property type="match status" value="3"/>
</dbReference>
<comment type="caution">
    <text evidence="18">The sequence shown here is derived from an EMBL/GenBank/DDBJ whole genome shotgun (WGS) entry which is preliminary data.</text>
</comment>
<evidence type="ECO:0000256" key="8">
    <source>
        <dbReference type="ARBA" id="ARBA00023166"/>
    </source>
</evidence>
<feature type="domain" description="FAD dependent oxidoreductase" evidence="16">
    <location>
        <begin position="7"/>
        <end position="300"/>
    </location>
</feature>
<dbReference type="RefSeq" id="WP_225398822.1">
    <property type="nucleotide sequence ID" value="NZ_JAYJJQ010000004.1"/>
</dbReference>
<evidence type="ECO:0000256" key="5">
    <source>
        <dbReference type="ARBA" id="ARBA00022827"/>
    </source>
</evidence>
<evidence type="ECO:0000256" key="3">
    <source>
        <dbReference type="ARBA" id="ARBA00022548"/>
    </source>
</evidence>
<keyword evidence="19" id="KW-1185">Reference proteome</keyword>
<evidence type="ECO:0000256" key="2">
    <source>
        <dbReference type="ARBA" id="ARBA00010790"/>
    </source>
</evidence>
<keyword evidence="6" id="KW-0560">Oxidoreductase</keyword>
<accession>A0ABU5YU49</accession>
<dbReference type="Pfam" id="PF05199">
    <property type="entry name" value="GMC_oxred_C"/>
    <property type="match status" value="1"/>
</dbReference>
<sequence length="533" mass="57841">MSKYDYDWLVIGSGFGGSVAALRLAEKGYRVGLLEAGRRFADDEFAETTWQMNRYYWMPKIGLKGILRLTMFRDIFIASGCGVGGGSLGYANTLYRGRPAFYGDPQWKDLADWEAELAPHYDTAEHMLGVTEYDEDSAAGKLLRDYATENGFGDTYTRTRVGVFLGEPGKTVKDPFFGGEGPERAGCIKCGACMVGCRYNAKNTLVKNYLYFAERRGVDILPERTVVDVRPLGAADGSDGYSVTHVRSGAWVRGDRRQLTAGGIVVAAGPLGTNKLLFRCKLAGSLPRLSDRLGELVRTNSESILAVTAPDGGHDFSRGIAITASIYPDPDTHIEPVTYGGGADSQSLLFWLLTAAGTRRTQPLHLLANLIRHPRLALSASRIRNWSDRTVILLVMQTLDNAIRLKVKRRLPNGNVTLTTEQDRDNPNPDKIPAAYRAADWIQRHIGGAPQAMFTEALLSIPTTAHILGGAVIGADPDSGVIDASHRAFGYQNLLVTDGAAIPANVGVNPSLTITALAERALAQVPPKKETTP</sequence>
<dbReference type="Pfam" id="PF01266">
    <property type="entry name" value="DAO"/>
    <property type="match status" value="1"/>
</dbReference>
<dbReference type="EC" id="5.3.3.1" evidence="11"/>
<dbReference type="PRINTS" id="PR00411">
    <property type="entry name" value="PNDRDTASEI"/>
</dbReference>
<evidence type="ECO:0000256" key="13">
    <source>
        <dbReference type="ARBA" id="ARBA00049723"/>
    </source>
</evidence>
<gene>
    <name evidence="18" type="ORF">K5L39_05585</name>
</gene>
<dbReference type="PANTHER" id="PTHR47470:SF1">
    <property type="entry name" value="FAD-DEPENDENT OXIDOREDUCTASE 2 FAD BINDING DOMAIN-CONTAINING PROTEIN"/>
    <property type="match status" value="1"/>
</dbReference>
<keyword evidence="9" id="KW-0753">Steroid metabolism</keyword>
<comment type="cofactor">
    <cofactor evidence="1">
        <name>FAD</name>
        <dbReference type="ChEBI" id="CHEBI:57692"/>
    </cofactor>
</comment>